<sequence>MPISDTGAGVSPMDSVASVGSSGSVASTISNESLDFLTAEERECLMFLEETIESLEEDPNEWAPAEDLKSVEETPKSRKELVKPTRTDLGTLDNRTADQNGNTQRLILPRVVLPHNNKHNNEVDSSSQNAGRTQSGANTLPKYIPKPAENTNTVAPSRRSEPSRSAIVPGDNRPRSQLISFHPQSESTAKQGPPTAPKPKKFPANISFKSGYNKQGDPLPGSHPNSKSSVKVMPKVALSSNEHDSPDVGSASKFSLEQQLPRSEVIHKLGLNGQKLYPGGHSSLTSMETPPIGQKVSTTRSPEPHGERRFSIQRPVVVGGGKAPVGNGSSSVPARGVNPAHPWQLGPTKSSSLQRVSTAHDSQPSMRSGFAAVNLVSRSVLDIPGSVQTRNTPPWQPSNSKPSGLKQIGTTDQTGPPRTSVASSLSPDMSLHLRPRPISICSETDPSLRHGARLEPAASGQTNRRSFPITINHISGKFQKPQPKALNIQNTPPGPTKRDRAEALRKLGLLKE</sequence>
<feature type="region of interest" description="Disordered" evidence="1">
    <location>
        <begin position="277"/>
        <end position="308"/>
    </location>
</feature>
<dbReference type="EMBL" id="JW867956">
    <property type="protein sequence ID" value="AFP00474.1"/>
    <property type="molecule type" value="mRNA"/>
</dbReference>
<name>V9KP98_CALMI</name>
<organism evidence="2">
    <name type="scientific">Callorhinchus milii</name>
    <name type="common">Ghost shark</name>
    <dbReference type="NCBI Taxonomy" id="7868"/>
    <lineage>
        <taxon>Eukaryota</taxon>
        <taxon>Metazoa</taxon>
        <taxon>Chordata</taxon>
        <taxon>Craniata</taxon>
        <taxon>Vertebrata</taxon>
        <taxon>Chondrichthyes</taxon>
        <taxon>Holocephali</taxon>
        <taxon>Chimaeriformes</taxon>
        <taxon>Callorhinchidae</taxon>
        <taxon>Callorhinchus</taxon>
    </lineage>
</organism>
<protein>
    <recommendedName>
        <fullName evidence="3">Specifically androgen-regulated gene protein</fullName>
    </recommendedName>
</protein>
<feature type="region of interest" description="Disordered" evidence="1">
    <location>
        <begin position="384"/>
        <end position="432"/>
    </location>
</feature>
<feature type="region of interest" description="Disordered" evidence="1">
    <location>
        <begin position="116"/>
        <end position="233"/>
    </location>
</feature>
<dbReference type="Pfam" id="PF15385">
    <property type="entry name" value="SARG"/>
    <property type="match status" value="3"/>
</dbReference>
<evidence type="ECO:0000256" key="1">
    <source>
        <dbReference type="SAM" id="MobiDB-lite"/>
    </source>
</evidence>
<dbReference type="PANTHER" id="PTHR21555">
    <property type="entry name" value="SPECIFICALLY ANDROGEN-REGULATED GENE PROTEIN"/>
    <property type="match status" value="1"/>
</dbReference>
<evidence type="ECO:0000313" key="2">
    <source>
        <dbReference type="EMBL" id="AFP00474.1"/>
    </source>
</evidence>
<feature type="compositionally biased region" description="Low complexity" evidence="1">
    <location>
        <begin position="15"/>
        <end position="27"/>
    </location>
</feature>
<dbReference type="InterPro" id="IPR026152">
    <property type="entry name" value="SARG"/>
</dbReference>
<feature type="compositionally biased region" description="Polar residues" evidence="1">
    <location>
        <begin position="175"/>
        <end position="190"/>
    </location>
</feature>
<dbReference type="AlphaFoldDB" id="V9KP98"/>
<feature type="compositionally biased region" description="Basic and acidic residues" evidence="1">
    <location>
        <begin position="66"/>
        <end position="86"/>
    </location>
</feature>
<feature type="region of interest" description="Disordered" evidence="1">
    <location>
        <begin position="326"/>
        <end position="351"/>
    </location>
</feature>
<accession>V9KP98</accession>
<feature type="region of interest" description="Disordered" evidence="1">
    <location>
        <begin position="1"/>
        <end position="31"/>
    </location>
</feature>
<feature type="region of interest" description="Disordered" evidence="1">
    <location>
        <begin position="55"/>
        <end position="103"/>
    </location>
</feature>
<feature type="compositionally biased region" description="Polar residues" evidence="1">
    <location>
        <begin position="93"/>
        <end position="103"/>
    </location>
</feature>
<proteinExistence type="evidence at transcript level"/>
<dbReference type="PANTHER" id="PTHR21555:SF0">
    <property type="entry name" value="SPECIFICALLY ANDROGEN-REGULATED GENE PROTEIN"/>
    <property type="match status" value="1"/>
</dbReference>
<evidence type="ECO:0008006" key="3">
    <source>
        <dbReference type="Google" id="ProtNLM"/>
    </source>
</evidence>
<feature type="region of interest" description="Disordered" evidence="1">
    <location>
        <begin position="476"/>
        <end position="499"/>
    </location>
</feature>
<feature type="compositionally biased region" description="Polar residues" evidence="1">
    <location>
        <begin position="123"/>
        <end position="138"/>
    </location>
</feature>
<feature type="compositionally biased region" description="Polar residues" evidence="1">
    <location>
        <begin position="386"/>
        <end position="427"/>
    </location>
</feature>
<reference evidence="2" key="1">
    <citation type="journal article" date="2014" name="Nature">
        <title>Elephant shark genome provides unique insights into gnathostome evolution.</title>
        <authorList>
            <consortium name="International Elephant Shark Genome Sequencing Consortium"/>
            <person name="Venkatesh B."/>
            <person name="Lee A.P."/>
            <person name="Ravi V."/>
            <person name="Maurya A.K."/>
            <person name="Lian M.M."/>
            <person name="Swann J.B."/>
            <person name="Ohta Y."/>
            <person name="Flajnik M.F."/>
            <person name="Sutoh Y."/>
            <person name="Kasahara M."/>
            <person name="Hoon S."/>
            <person name="Gangu V."/>
            <person name="Roy S.W."/>
            <person name="Irimia M."/>
            <person name="Korzh V."/>
            <person name="Kondrychyn I."/>
            <person name="Lim Z.W."/>
            <person name="Tay B.H."/>
            <person name="Tohari S."/>
            <person name="Kong K.W."/>
            <person name="Ho S."/>
            <person name="Lorente-Galdos B."/>
            <person name="Quilez J."/>
            <person name="Marques-Bonet T."/>
            <person name="Raney B.J."/>
            <person name="Ingham P.W."/>
            <person name="Tay A."/>
            <person name="Hillier L.W."/>
            <person name="Minx P."/>
            <person name="Boehm T."/>
            <person name="Wilson R.K."/>
            <person name="Brenner S."/>
            <person name="Warren W.C."/>
        </authorList>
    </citation>
    <scope>NUCLEOTIDE SEQUENCE</scope>
    <source>
        <tissue evidence="2">Liver</tissue>
    </source>
</reference>